<protein>
    <recommendedName>
        <fullName evidence="4">Arrestin-like N-terminal domain-containing protein</fullName>
    </recommendedName>
</protein>
<feature type="compositionally biased region" description="Polar residues" evidence="1">
    <location>
        <begin position="650"/>
        <end position="661"/>
    </location>
</feature>
<dbReference type="InterPro" id="IPR014752">
    <property type="entry name" value="Arrestin-like_C"/>
</dbReference>
<feature type="compositionally biased region" description="Polar residues" evidence="1">
    <location>
        <begin position="474"/>
        <end position="488"/>
    </location>
</feature>
<feature type="compositionally biased region" description="Low complexity" evidence="1">
    <location>
        <begin position="446"/>
        <end position="458"/>
    </location>
</feature>
<dbReference type="Gene3D" id="2.60.40.640">
    <property type="match status" value="1"/>
</dbReference>
<proteinExistence type="predicted"/>
<evidence type="ECO:0000313" key="3">
    <source>
        <dbReference type="Proteomes" id="UP001219567"/>
    </source>
</evidence>
<evidence type="ECO:0000256" key="1">
    <source>
        <dbReference type="SAM" id="MobiDB-lite"/>
    </source>
</evidence>
<feature type="compositionally biased region" description="Low complexity" evidence="1">
    <location>
        <begin position="667"/>
        <end position="679"/>
    </location>
</feature>
<feature type="region of interest" description="Disordered" evidence="1">
    <location>
        <begin position="441"/>
        <end position="467"/>
    </location>
</feature>
<sequence>MVVTLGGSACEVLLHLTSDIVWVTPPTSTTVPNQDKLLDGVVEIECPSERVIHGIQVQLRATQIIGYPPESSHSNAKERANLKWEEHVVLDRTLLYHSTDKESASASRPQFVRNRSLKDRMRDMSISGESQGAAHSGSSIWLDKGLYDFEFHFIIPAFAAPYERCRYGRTRYLLTATAMGAGRGGSNVIAQREVFVVQHHASDCGALPVEMHFHDMHEALGMISVGLTSAWITVGGIAKLAVVHPNPPPNVNVHMIRVFIEQKYELYNHRTSSMMQVPSDKLRVWEIGALPRVNSGAAAVTSPALWAQGVLSAAGVLPDRRLGNAAMQAYPVVEPLDESLQVDQRPISKVPCPGRHGYRIRNVVRLPDDNRLRPTTARGTRSDIRISHEMGVEVLFSRTDVIDQRQDSDLYGQPKVQVFSVAKPVVIPSCAFTYDSIHLPPYTQESPAISAPASPSNPRQRSDPFTPLTTLTQSAARTPPSAGNSHVLSTEPDFNRLVHSLTNSLTSSRHRSANSSRSASRDTSPTRFGFRSKPGSRASSRPSSPPIPDESGTSTPVVAVHRPNDTNRRSRSSVLLSSDRSAPRNLIAGSPWAVSNLPPRSGESHAMCNCGETMDKLIEAEERIMEGAPTAPGAWISTATQNAPLPPWTPSSRATSPTQEWLASYVQQTSQPQTPSQQTNSLSADEPLAKAIESSLSRNLSYE</sequence>
<feature type="region of interest" description="Disordered" evidence="1">
    <location>
        <begin position="638"/>
        <end position="703"/>
    </location>
</feature>
<dbReference type="AlphaFoldDB" id="A0AAJ5YS45"/>
<name>A0AAJ5YS45_9BASI</name>
<evidence type="ECO:0008006" key="4">
    <source>
        <dbReference type="Google" id="ProtNLM"/>
    </source>
</evidence>
<feature type="compositionally biased region" description="Polar residues" evidence="1">
    <location>
        <begin position="694"/>
        <end position="703"/>
    </location>
</feature>
<keyword evidence="3" id="KW-1185">Reference proteome</keyword>
<feature type="compositionally biased region" description="Low complexity" evidence="1">
    <location>
        <begin position="513"/>
        <end position="542"/>
    </location>
</feature>
<dbReference type="Proteomes" id="UP001219567">
    <property type="component" value="Chromosome 1"/>
</dbReference>
<reference evidence="2 3" key="1">
    <citation type="submission" date="2023-03" db="EMBL/GenBank/DDBJ databases">
        <title>Mating type loci evolution in Malassezia.</title>
        <authorList>
            <person name="Coelho M.A."/>
        </authorList>
    </citation>
    <scope>NUCLEOTIDE SEQUENCE [LARGE SCALE GENOMIC DNA]</scope>
    <source>
        <strain evidence="2 3">CBS 9725</strain>
    </source>
</reference>
<dbReference type="EMBL" id="CP119943">
    <property type="protein sequence ID" value="WFC98210.1"/>
    <property type="molecule type" value="Genomic_DNA"/>
</dbReference>
<gene>
    <name evidence="2" type="ORF">MYAM1_000935</name>
</gene>
<accession>A0AAJ5YS45</accession>
<organism evidence="2 3">
    <name type="scientific">Malassezia yamatoensis</name>
    <dbReference type="NCBI Taxonomy" id="253288"/>
    <lineage>
        <taxon>Eukaryota</taxon>
        <taxon>Fungi</taxon>
        <taxon>Dikarya</taxon>
        <taxon>Basidiomycota</taxon>
        <taxon>Ustilaginomycotina</taxon>
        <taxon>Malasseziomycetes</taxon>
        <taxon>Malasseziales</taxon>
        <taxon>Malasseziaceae</taxon>
        <taxon>Malassezia</taxon>
    </lineage>
</organism>
<feature type="region of interest" description="Disordered" evidence="1">
    <location>
        <begin position="503"/>
        <end position="606"/>
    </location>
</feature>
<feature type="region of interest" description="Disordered" evidence="1">
    <location>
        <begin position="474"/>
        <end position="493"/>
    </location>
</feature>
<evidence type="ECO:0000313" key="2">
    <source>
        <dbReference type="EMBL" id="WFC98210.1"/>
    </source>
</evidence>